<gene>
    <name evidence="3" type="ORF">FHS21_000013</name>
</gene>
<evidence type="ECO:0000313" key="3">
    <source>
        <dbReference type="EMBL" id="MBB3143630.1"/>
    </source>
</evidence>
<reference evidence="3 4" key="1">
    <citation type="submission" date="2020-08" db="EMBL/GenBank/DDBJ databases">
        <title>Genomic Encyclopedia of Type Strains, Phase III (KMG-III): the genomes of soil and plant-associated and newly described type strains.</title>
        <authorList>
            <person name="Whitman W."/>
        </authorList>
    </citation>
    <scope>NUCLEOTIDE SEQUENCE [LARGE SCALE GENOMIC DNA]</scope>
    <source>
        <strain evidence="3 4">CECT 7015</strain>
    </source>
</reference>
<proteinExistence type="predicted"/>
<dbReference type="InterPro" id="IPR015797">
    <property type="entry name" value="NUDIX_hydrolase-like_dom_sf"/>
</dbReference>
<comment type="caution">
    <text evidence="3">The sequence shown here is derived from an EMBL/GenBank/DDBJ whole genome shotgun (WGS) entry which is preliminary data.</text>
</comment>
<dbReference type="Proteomes" id="UP000554520">
    <property type="component" value="Unassembled WGS sequence"/>
</dbReference>
<evidence type="ECO:0000313" key="4">
    <source>
        <dbReference type="Proteomes" id="UP000554520"/>
    </source>
</evidence>
<keyword evidence="4" id="KW-1185">Reference proteome</keyword>
<dbReference type="SUPFAM" id="SSF55811">
    <property type="entry name" value="Nudix"/>
    <property type="match status" value="1"/>
</dbReference>
<protein>
    <submittedName>
        <fullName evidence="3">8-oxo-dGTP pyrophosphatase MutT (NUDIX family)</fullName>
    </submittedName>
</protein>
<evidence type="ECO:0000256" key="1">
    <source>
        <dbReference type="ARBA" id="ARBA00022801"/>
    </source>
</evidence>
<feature type="domain" description="Nudix hydrolase" evidence="2">
    <location>
        <begin position="42"/>
        <end position="175"/>
    </location>
</feature>
<dbReference type="CDD" id="cd03424">
    <property type="entry name" value="NUDIX_ADPRase_Nudt5_UGPPase_Nudt14"/>
    <property type="match status" value="1"/>
</dbReference>
<dbReference type="PANTHER" id="PTHR11839">
    <property type="entry name" value="UDP/ADP-SUGAR PYROPHOSPHATASE"/>
    <property type="match status" value="1"/>
</dbReference>
<sequence>MMIEPWEVLSSRIVLEDQWIRVRADNCRRNDGVVIEPYYVLEYPDWVCVLPITPQGEVVLTQEYRHGVGLVVAGLPSGVVDKDDFGPEATARRELLEETGYTSNRIVPLGSLYANSTNQPNMVHYFLALDAELTGTPALDATEQIDVELIPWEHIRSTLLLRQSHHIACVHLAERHFLGHFSPPPAGA</sequence>
<dbReference type="PROSITE" id="PS51462">
    <property type="entry name" value="NUDIX"/>
    <property type="match status" value="1"/>
</dbReference>
<dbReference type="AlphaFoldDB" id="A0A839U3T0"/>
<dbReference type="GO" id="GO:0006753">
    <property type="term" value="P:nucleoside phosphate metabolic process"/>
    <property type="evidence" value="ECO:0007669"/>
    <property type="project" value="TreeGrafter"/>
</dbReference>
<dbReference type="GO" id="GO:0016787">
    <property type="term" value="F:hydrolase activity"/>
    <property type="evidence" value="ECO:0007669"/>
    <property type="project" value="UniProtKB-KW"/>
</dbReference>
<name>A0A839U3T0_9HYPH</name>
<organism evidence="3 4">
    <name type="scientific">Phyllobacterium trifolii</name>
    <dbReference type="NCBI Taxonomy" id="300193"/>
    <lineage>
        <taxon>Bacteria</taxon>
        <taxon>Pseudomonadati</taxon>
        <taxon>Pseudomonadota</taxon>
        <taxon>Alphaproteobacteria</taxon>
        <taxon>Hyphomicrobiales</taxon>
        <taxon>Phyllobacteriaceae</taxon>
        <taxon>Phyllobacterium</taxon>
    </lineage>
</organism>
<dbReference type="Gene3D" id="3.90.79.10">
    <property type="entry name" value="Nucleoside Triphosphate Pyrophosphohydrolase"/>
    <property type="match status" value="1"/>
</dbReference>
<evidence type="ECO:0000259" key="2">
    <source>
        <dbReference type="PROSITE" id="PS51462"/>
    </source>
</evidence>
<dbReference type="InterPro" id="IPR000086">
    <property type="entry name" value="NUDIX_hydrolase_dom"/>
</dbReference>
<dbReference type="EMBL" id="JACHXN010000001">
    <property type="protein sequence ID" value="MBB3143630.1"/>
    <property type="molecule type" value="Genomic_DNA"/>
</dbReference>
<dbReference type="PANTHER" id="PTHR11839:SF1">
    <property type="entry name" value="ADP-SUGAR PYROPHOSPHATASE"/>
    <property type="match status" value="1"/>
</dbReference>
<accession>A0A839U3T0</accession>
<keyword evidence="1" id="KW-0378">Hydrolase</keyword>
<dbReference type="GO" id="GO:0019693">
    <property type="term" value="P:ribose phosphate metabolic process"/>
    <property type="evidence" value="ECO:0007669"/>
    <property type="project" value="TreeGrafter"/>
</dbReference>
<dbReference type="Pfam" id="PF00293">
    <property type="entry name" value="NUDIX"/>
    <property type="match status" value="1"/>
</dbReference>